<dbReference type="Proteomes" id="UP001595974">
    <property type="component" value="Unassembled WGS sequence"/>
</dbReference>
<feature type="domain" description="Peptidase S9 prolyl oligopeptidase catalytic" evidence="1">
    <location>
        <begin position="125"/>
        <end position="302"/>
    </location>
</feature>
<dbReference type="InterPro" id="IPR029058">
    <property type="entry name" value="AB_hydrolase_fold"/>
</dbReference>
<dbReference type="InterPro" id="IPR001375">
    <property type="entry name" value="Peptidase_S9_cat"/>
</dbReference>
<dbReference type="Pfam" id="PF00326">
    <property type="entry name" value="Peptidase_S9"/>
    <property type="match status" value="1"/>
</dbReference>
<organism evidence="2 3">
    <name type="scientific">Thauera sinica</name>
    <dbReference type="NCBI Taxonomy" id="2665146"/>
    <lineage>
        <taxon>Bacteria</taxon>
        <taxon>Pseudomonadati</taxon>
        <taxon>Pseudomonadota</taxon>
        <taxon>Betaproteobacteria</taxon>
        <taxon>Rhodocyclales</taxon>
        <taxon>Zoogloeaceae</taxon>
        <taxon>Thauera</taxon>
    </lineage>
</organism>
<reference evidence="3" key="1">
    <citation type="journal article" date="2019" name="Int. J. Syst. Evol. Microbiol.">
        <title>The Global Catalogue of Microorganisms (GCM) 10K type strain sequencing project: providing services to taxonomists for standard genome sequencing and annotation.</title>
        <authorList>
            <consortium name="The Broad Institute Genomics Platform"/>
            <consortium name="The Broad Institute Genome Sequencing Center for Infectious Disease"/>
            <person name="Wu L."/>
            <person name="Ma J."/>
        </authorList>
    </citation>
    <scope>NUCLEOTIDE SEQUENCE [LARGE SCALE GENOMIC DNA]</scope>
    <source>
        <strain evidence="3">SHR3</strain>
    </source>
</reference>
<sequence>MPDNSSFVMYRSITGPMCRLRFVILLLVLPLSGCTILERTAHMYGSEAPAPQVFQFKDGGTSIYYAFTAGDSPQPDTAVFFYGATGCPSWKSVIPGYVSGLAVPARVFVLNKRFVADRSTGLFGCGRDFHLANNPGRWLADYSEFITTQLDAAVPRPRNVVLVGVSEGALPAVKVAGLLPEVTHLAIIGSGAYTMRRSLSTLKQKGAIAFDVESGWQAISTDPRSIEKSWYGNRYRWWSDIMDLDPLPDFLQLNIPIIVGIGEQDRSVPVESARFLESKFNEAGKSNLTLIVYPSADHRLGARGISHRSDFFAELSRLLRSTDDSAAERDSAQGARLVP</sequence>
<accession>A0ABW1AWU9</accession>
<keyword evidence="3" id="KW-1185">Reference proteome</keyword>
<dbReference type="SUPFAM" id="SSF53474">
    <property type="entry name" value="alpha/beta-Hydrolases"/>
    <property type="match status" value="1"/>
</dbReference>
<evidence type="ECO:0000313" key="3">
    <source>
        <dbReference type="Proteomes" id="UP001595974"/>
    </source>
</evidence>
<evidence type="ECO:0000259" key="1">
    <source>
        <dbReference type="Pfam" id="PF00326"/>
    </source>
</evidence>
<dbReference type="Gene3D" id="3.40.50.1820">
    <property type="entry name" value="alpha/beta hydrolase"/>
    <property type="match status" value="1"/>
</dbReference>
<dbReference type="RefSeq" id="WP_157748652.1">
    <property type="nucleotide sequence ID" value="NZ_JBHSOG010000098.1"/>
</dbReference>
<dbReference type="EMBL" id="JBHSOG010000098">
    <property type="protein sequence ID" value="MFC5771735.1"/>
    <property type="molecule type" value="Genomic_DNA"/>
</dbReference>
<name>A0ABW1AWU9_9RHOO</name>
<comment type="caution">
    <text evidence="2">The sequence shown here is derived from an EMBL/GenBank/DDBJ whole genome shotgun (WGS) entry which is preliminary data.</text>
</comment>
<proteinExistence type="predicted"/>
<protein>
    <submittedName>
        <fullName evidence="2">Prolyl oligopeptidase family serine peptidase</fullName>
    </submittedName>
</protein>
<gene>
    <name evidence="2" type="ORF">ACFPTN_20340</name>
</gene>
<evidence type="ECO:0000313" key="2">
    <source>
        <dbReference type="EMBL" id="MFC5771735.1"/>
    </source>
</evidence>